<dbReference type="EMBL" id="QEAO01000035">
    <property type="protein sequence ID" value="TPX32051.1"/>
    <property type="molecule type" value="Genomic_DNA"/>
</dbReference>
<feature type="region of interest" description="Disordered" evidence="4">
    <location>
        <begin position="1099"/>
        <end position="1127"/>
    </location>
</feature>
<feature type="region of interest" description="Disordered" evidence="4">
    <location>
        <begin position="174"/>
        <end position="234"/>
    </location>
</feature>
<dbReference type="GO" id="GO:0005886">
    <property type="term" value="C:plasma membrane"/>
    <property type="evidence" value="ECO:0007669"/>
    <property type="project" value="TreeGrafter"/>
</dbReference>
<dbReference type="CDD" id="cd00155">
    <property type="entry name" value="RasGEF"/>
    <property type="match status" value="1"/>
</dbReference>
<dbReference type="GO" id="GO:0007265">
    <property type="term" value="P:Ras protein signal transduction"/>
    <property type="evidence" value="ECO:0007669"/>
    <property type="project" value="TreeGrafter"/>
</dbReference>
<name>A0A507BY60_9FUNG</name>
<evidence type="ECO:0000256" key="1">
    <source>
        <dbReference type="ARBA" id="ARBA00022658"/>
    </source>
</evidence>
<dbReference type="InterPro" id="IPR001895">
    <property type="entry name" value="RASGEF_cat_dom"/>
</dbReference>
<dbReference type="InterPro" id="IPR019804">
    <property type="entry name" value="Ras_G-nucl-exch_fac_CS"/>
</dbReference>
<evidence type="ECO:0008006" key="9">
    <source>
        <dbReference type="Google" id="ProtNLM"/>
    </source>
</evidence>
<dbReference type="Gene3D" id="1.25.40.20">
    <property type="entry name" value="Ankyrin repeat-containing domain"/>
    <property type="match status" value="2"/>
</dbReference>
<dbReference type="InterPro" id="IPR008937">
    <property type="entry name" value="Ras-like_GEF"/>
</dbReference>
<evidence type="ECO:0000313" key="7">
    <source>
        <dbReference type="EMBL" id="TPX32051.1"/>
    </source>
</evidence>
<dbReference type="PROSITE" id="PS50297">
    <property type="entry name" value="ANK_REP_REGION"/>
    <property type="match status" value="2"/>
</dbReference>
<dbReference type="Pfam" id="PF00023">
    <property type="entry name" value="Ank"/>
    <property type="match status" value="1"/>
</dbReference>
<dbReference type="InterPro" id="IPR002110">
    <property type="entry name" value="Ankyrin_rpt"/>
</dbReference>
<feature type="repeat" description="ANK" evidence="2">
    <location>
        <begin position="313"/>
        <end position="345"/>
    </location>
</feature>
<keyword evidence="2" id="KW-0040">ANK repeat</keyword>
<dbReference type="PROSITE" id="PS50088">
    <property type="entry name" value="ANK_REPEAT"/>
    <property type="match status" value="4"/>
</dbReference>
<sequence length="1427" mass="157292">MSSSRIVTRWASKKRRKSDGIPDSPSTDKSSNGNIDSLANELLANGGFLRGDDGGDQRRRLLDLCNAGDWNVVRYYVEANERTVRESLSMPLDVAGNTPLHLAVSMADHSLVCLLLLKGADPNVSNRVDVTPTTLACRLGIPRILKTLRKHGGVATVMERKMAQSRAKNVIALAAGPAETSNQKTGNAAGIPGRRTSAGRTGPPSAASNSSTPIKPKPNPNPAQSSPRTQGDVEYNNEVRALVRSFPRNYFTAENAAYLGATIPTFDAPALQVINYKDANGWTPLMKAAYKGHRDLVKGLITRGASVREFDNIGCTALVWACLGGDEDCIDILLEEGAPVNAFLESAKFKPCPPPTPLIAAAYVGNVAVVRRLVEAGARTDTRIGPGRGKTALMVAAWMKNVNVVSYLLSQNPTVDTKAEEWVSRGIAVLKRVTDRGILFATTQGGLKSVPKLPALTQDETDVAKKVAELIEERRAISSQQAKLIPSSKFGSIKRKRAKADPQLEAKVLADLLDRLPDRGTELDFQCFVILQCAVELLVAASRNQKAEYVTITAKMNHLASEIAREVDSFDHVGPALNLPRMSTPVKSVSPTTTTRSVYGEISAISFSTSAVRAKLRVLSSALNGDLPRALLVATKIACGVWPPAEANQDMSVAAGNIARVCRELVDLANATGYWPIVDKELVLRISTDHVAQADNTEGAASVGSGVPLTYDQYKRVNDLRELEETSKQYDQATQEIPAENVTERPGEKFLHDVEFVLLRQFVAALSELKKLHEQHLKEEYLAATSLINARADTIVEEIRNFDMICDLKDSIMIEPEDMPRLQATGISTLLGITALPTPIRPFIVQLLNDVKSTSKTVTMRGSLAAGIWPTPTASQEMLAATIPCVLAVKALVNLTKEAISKSIQQMDEERRKKEEWNRTWQQNERTKKMFKILDSSEAGAQGETDQLTKEETVLLEENTEGLLIEGNLVKGGRLPKLIEQITQAHRKNDPEITATLLMTHHSFTSSIELFDAFIKRYDIAPPYGLNKQNFEFYINKKIVPIRWRVSSVIRLWIEQHPEDFIENEVLVRRVTNWIEKKLKTDFDSFALSLSRALNTKLTAPRDAKESGPSSPVQHGSGHLSYSGPKPILPRNIPGTDLGLALLTDSKFFFDIDPLEIARQLALTTFTDFKNVRPVECLDQIWGEKRRKELNKLRRPGTVIPVTPQGTVGGIGKLIQHTNRLSMWVAHHVLNCDSMKSRASALKYFCQLALHCRELNDFNGITGIVAGLSMAPVLRLKKAWQSFEDKYPKILEAYTEVADLVSPKGQYANYRKVLAVLIPPAIPFLGVYLTDLTFVELGNPDYLPESSFINFEKRRKAFQVIKDIQKFQVTPFEFAPVLGIQRWLDAVGAEGDVSGVGKLSNDDQLYEASLAVEPREDSDDEDDEDEL</sequence>
<evidence type="ECO:0000259" key="5">
    <source>
        <dbReference type="PROSITE" id="PS50009"/>
    </source>
</evidence>
<feature type="repeat" description="ANK" evidence="2">
    <location>
        <begin position="95"/>
        <end position="127"/>
    </location>
</feature>
<dbReference type="Pfam" id="PF12796">
    <property type="entry name" value="Ank_2"/>
    <property type="match status" value="2"/>
</dbReference>
<dbReference type="InterPro" id="IPR036964">
    <property type="entry name" value="RASGEF_cat_dom_sf"/>
</dbReference>
<dbReference type="PROSITE" id="PS50212">
    <property type="entry name" value="RASGEF_NTER"/>
    <property type="match status" value="1"/>
</dbReference>
<dbReference type="PROSITE" id="PS50009">
    <property type="entry name" value="RASGEF_CAT"/>
    <property type="match status" value="1"/>
</dbReference>
<feature type="domain" description="Ras-GEF" evidence="5">
    <location>
        <begin position="1153"/>
        <end position="1415"/>
    </location>
</feature>
<dbReference type="PANTHER" id="PTHR23113">
    <property type="entry name" value="GUANINE NUCLEOTIDE EXCHANGE FACTOR"/>
    <property type="match status" value="1"/>
</dbReference>
<dbReference type="OrthoDB" id="546434at2759"/>
<dbReference type="CDD" id="cd06224">
    <property type="entry name" value="REM"/>
    <property type="match status" value="1"/>
</dbReference>
<feature type="repeat" description="ANK" evidence="2">
    <location>
        <begin position="280"/>
        <end position="312"/>
    </location>
</feature>
<organism evidence="7 8">
    <name type="scientific">Synchytrium microbalum</name>
    <dbReference type="NCBI Taxonomy" id="1806994"/>
    <lineage>
        <taxon>Eukaryota</taxon>
        <taxon>Fungi</taxon>
        <taxon>Fungi incertae sedis</taxon>
        <taxon>Chytridiomycota</taxon>
        <taxon>Chytridiomycota incertae sedis</taxon>
        <taxon>Chytridiomycetes</taxon>
        <taxon>Synchytriales</taxon>
        <taxon>Synchytriaceae</taxon>
        <taxon>Synchytrium</taxon>
    </lineage>
</organism>
<accession>A0A507BY60</accession>
<dbReference type="STRING" id="1806994.A0A507BY60"/>
<reference evidence="7 8" key="1">
    <citation type="journal article" date="2019" name="Sci. Rep.">
        <title>Comparative genomics of chytrid fungi reveal insights into the obligate biotrophic and pathogenic lifestyle of Synchytrium endobioticum.</title>
        <authorList>
            <person name="van de Vossenberg B.T.L.H."/>
            <person name="Warris S."/>
            <person name="Nguyen H.D.T."/>
            <person name="van Gent-Pelzer M.P.E."/>
            <person name="Joly D.L."/>
            <person name="van de Geest H.C."/>
            <person name="Bonants P.J.M."/>
            <person name="Smith D.S."/>
            <person name="Levesque C.A."/>
            <person name="van der Lee T.A.J."/>
        </authorList>
    </citation>
    <scope>NUCLEOTIDE SEQUENCE [LARGE SCALE GENOMIC DNA]</scope>
    <source>
        <strain evidence="7 8">JEL517</strain>
    </source>
</reference>
<comment type="caution">
    <text evidence="7">The sequence shown here is derived from an EMBL/GenBank/DDBJ whole genome shotgun (WGS) entry which is preliminary data.</text>
</comment>
<dbReference type="Gene3D" id="1.20.870.10">
    <property type="entry name" value="Son of sevenless (SoS) protein Chain: S domain 1"/>
    <property type="match status" value="1"/>
</dbReference>
<evidence type="ECO:0000313" key="8">
    <source>
        <dbReference type="Proteomes" id="UP000319731"/>
    </source>
</evidence>
<dbReference type="GeneID" id="42005968"/>
<dbReference type="Proteomes" id="UP000319731">
    <property type="component" value="Unassembled WGS sequence"/>
</dbReference>
<dbReference type="RefSeq" id="XP_031023325.1">
    <property type="nucleotide sequence ID" value="XM_031170671.1"/>
</dbReference>
<dbReference type="PANTHER" id="PTHR23113:SF368">
    <property type="entry name" value="CELL DIVISION CONTROL PROTEIN 25"/>
    <property type="match status" value="1"/>
</dbReference>
<feature type="region of interest" description="Disordered" evidence="4">
    <location>
        <begin position="1"/>
        <end position="35"/>
    </location>
</feature>
<dbReference type="SMART" id="SM00229">
    <property type="entry name" value="RasGEFN"/>
    <property type="match status" value="1"/>
</dbReference>
<dbReference type="Gene3D" id="1.10.840.10">
    <property type="entry name" value="Ras guanine-nucleotide exchange factors catalytic domain"/>
    <property type="match status" value="1"/>
</dbReference>
<evidence type="ECO:0000256" key="2">
    <source>
        <dbReference type="PROSITE-ProRule" id="PRU00023"/>
    </source>
</evidence>
<dbReference type="SMART" id="SM00248">
    <property type="entry name" value="ANK"/>
    <property type="match status" value="5"/>
</dbReference>
<keyword evidence="1 3" id="KW-0344">Guanine-nucleotide releasing factor</keyword>
<proteinExistence type="predicted"/>
<dbReference type="SUPFAM" id="SSF48403">
    <property type="entry name" value="Ankyrin repeat"/>
    <property type="match status" value="1"/>
</dbReference>
<protein>
    <recommendedName>
        <fullName evidence="9">Ras-GEF domain-containing protein</fullName>
    </recommendedName>
</protein>
<feature type="compositionally biased region" description="Polar residues" evidence="4">
    <location>
        <begin position="24"/>
        <end position="35"/>
    </location>
</feature>
<dbReference type="Pfam" id="PF00618">
    <property type="entry name" value="RasGEF_N"/>
    <property type="match status" value="1"/>
</dbReference>
<dbReference type="Pfam" id="PF00617">
    <property type="entry name" value="RasGEF"/>
    <property type="match status" value="1"/>
</dbReference>
<evidence type="ECO:0000256" key="3">
    <source>
        <dbReference type="PROSITE-ProRule" id="PRU00168"/>
    </source>
</evidence>
<dbReference type="InterPro" id="IPR036770">
    <property type="entry name" value="Ankyrin_rpt-contain_sf"/>
</dbReference>
<feature type="repeat" description="ANK" evidence="2">
    <location>
        <begin position="388"/>
        <end position="420"/>
    </location>
</feature>
<evidence type="ECO:0000259" key="6">
    <source>
        <dbReference type="PROSITE" id="PS50212"/>
    </source>
</evidence>
<feature type="domain" description="N-terminal Ras-GEF" evidence="6">
    <location>
        <begin position="966"/>
        <end position="1099"/>
    </location>
</feature>
<evidence type="ECO:0000256" key="4">
    <source>
        <dbReference type="SAM" id="MobiDB-lite"/>
    </source>
</evidence>
<dbReference type="PROSITE" id="PS00720">
    <property type="entry name" value="RASGEF"/>
    <property type="match status" value="1"/>
</dbReference>
<dbReference type="InterPro" id="IPR023578">
    <property type="entry name" value="Ras_GEF_dom_sf"/>
</dbReference>
<dbReference type="GO" id="GO:0005085">
    <property type="term" value="F:guanyl-nucleotide exchange factor activity"/>
    <property type="evidence" value="ECO:0007669"/>
    <property type="project" value="UniProtKB-KW"/>
</dbReference>
<gene>
    <name evidence="7" type="ORF">SmJEL517_g04743</name>
</gene>
<dbReference type="SMART" id="SM00147">
    <property type="entry name" value="RasGEF"/>
    <property type="match status" value="1"/>
</dbReference>
<dbReference type="SUPFAM" id="SSF48366">
    <property type="entry name" value="Ras GEF"/>
    <property type="match status" value="1"/>
</dbReference>
<keyword evidence="8" id="KW-1185">Reference proteome</keyword>
<dbReference type="InterPro" id="IPR000651">
    <property type="entry name" value="Ras-like_Gua-exchang_fac_N"/>
</dbReference>